<feature type="region of interest" description="Disordered" evidence="1">
    <location>
        <begin position="19"/>
        <end position="66"/>
    </location>
</feature>
<gene>
    <name evidence="2" type="ORF">P4O66_015100</name>
</gene>
<organism evidence="2 3">
    <name type="scientific">Electrophorus voltai</name>
    <dbReference type="NCBI Taxonomy" id="2609070"/>
    <lineage>
        <taxon>Eukaryota</taxon>
        <taxon>Metazoa</taxon>
        <taxon>Chordata</taxon>
        <taxon>Craniata</taxon>
        <taxon>Vertebrata</taxon>
        <taxon>Euteleostomi</taxon>
        <taxon>Actinopterygii</taxon>
        <taxon>Neopterygii</taxon>
        <taxon>Teleostei</taxon>
        <taxon>Ostariophysi</taxon>
        <taxon>Gymnotiformes</taxon>
        <taxon>Gymnotoidei</taxon>
        <taxon>Gymnotidae</taxon>
        <taxon>Electrophorus</taxon>
    </lineage>
</organism>
<evidence type="ECO:0000313" key="2">
    <source>
        <dbReference type="EMBL" id="KAK1789156.1"/>
    </source>
</evidence>
<dbReference type="EMBL" id="JAROKS010000022">
    <property type="protein sequence ID" value="KAK1789156.1"/>
    <property type="molecule type" value="Genomic_DNA"/>
</dbReference>
<sequence length="378" mass="41706">MQKLQEIVKERLSVRERERKEIEMEEERQKKNKRYSSNLDKSVIEQCGDNLPHSDNSISVSKAAPSAQSPPGFCWKYTGTKRLSPRSCGTSTRSTYVQLVGAAWLSRRREHESSASGKEPFPGFKDPFTDQIPPSVLRSHAGPVQGGMLFIISALKPASEKMKRISGMKLSSGAPRLQLLVIHDKPRSRPDSPRSLNIRRPISMMHPATVLCPVAGAKLTLPWQHPDQDAEWMFVGVAAALPTWLRGGADEGCMLVHSVPASSLVHSAAVPARQAGAHLTHRSCLADATPRPQIKQSLGTCPASRGENRRPRCGSDPSTLQRDSCWNTWTTGAAGHRIWPSGESDITVQDGVCSHEIRPWKLTELRPCAHDPTKPFSR</sequence>
<dbReference type="Proteomes" id="UP001239994">
    <property type="component" value="Unassembled WGS sequence"/>
</dbReference>
<protein>
    <submittedName>
        <fullName evidence="2">Uncharacterized protein</fullName>
    </submittedName>
</protein>
<keyword evidence="3" id="KW-1185">Reference proteome</keyword>
<evidence type="ECO:0000313" key="3">
    <source>
        <dbReference type="Proteomes" id="UP001239994"/>
    </source>
</evidence>
<proteinExistence type="predicted"/>
<evidence type="ECO:0000256" key="1">
    <source>
        <dbReference type="SAM" id="MobiDB-lite"/>
    </source>
</evidence>
<reference evidence="2" key="1">
    <citation type="submission" date="2023-03" db="EMBL/GenBank/DDBJ databases">
        <title>Electrophorus voltai genome.</title>
        <authorList>
            <person name="Bian C."/>
        </authorList>
    </citation>
    <scope>NUCLEOTIDE SEQUENCE</scope>
    <source>
        <strain evidence="2">CB-2022</strain>
        <tissue evidence="2">Muscle</tissue>
    </source>
</reference>
<name>A0AAD8YYK4_9TELE</name>
<comment type="caution">
    <text evidence="2">The sequence shown here is derived from an EMBL/GenBank/DDBJ whole genome shotgun (WGS) entry which is preliminary data.</text>
</comment>
<dbReference type="AlphaFoldDB" id="A0AAD8YYK4"/>
<accession>A0AAD8YYK4</accession>
<feature type="region of interest" description="Disordered" evidence="1">
    <location>
        <begin position="295"/>
        <end position="320"/>
    </location>
</feature>